<gene>
    <name evidence="5" type="ORF">AVDCRST_MAG87-1513</name>
</gene>
<sequence>MIATHRLGTVSLMDDGSQGSRSAAKLNIEMTLTPQESVTTGARVEARGVGRRFLTPRGPLDAVRELTLSIPAGEFCVIVGPSGCGKSTFLRMLAGLDAPTSGNLAVTRPDGSPPANAVVFQGRSLFPWLTLEDNIGYGLRIGGVAPAERRAQTERLLAVLGLTRFGASYPHQVSEGMRQRVAIGRALAVEPDLLLMDEPFGALDEQTRYLLQEELLRIWERTGKTVVFITHSIDEAITLADRIVVMSAQPGTVRAVIDVPFARPRRTTDVRSNPQFGQLFTRIWELLRDEVDRARHGQEQDVTR</sequence>
<dbReference type="InterPro" id="IPR003593">
    <property type="entry name" value="AAA+_ATPase"/>
</dbReference>
<accession>A0A6J4UU89</accession>
<evidence type="ECO:0000259" key="4">
    <source>
        <dbReference type="PROSITE" id="PS50893"/>
    </source>
</evidence>
<dbReference type="InterPro" id="IPR027417">
    <property type="entry name" value="P-loop_NTPase"/>
</dbReference>
<dbReference type="Pfam" id="PF00005">
    <property type="entry name" value="ABC_tran"/>
    <property type="match status" value="1"/>
</dbReference>
<protein>
    <submittedName>
        <fullName evidence="5">ABC transporter, ATP-binding protein (Cluster 10, nitrate/sulfonate/bicarbonate)</fullName>
    </submittedName>
</protein>
<name>A0A6J4UU89_9BACT</name>
<dbReference type="PROSITE" id="PS50893">
    <property type="entry name" value="ABC_TRANSPORTER_2"/>
    <property type="match status" value="1"/>
</dbReference>
<organism evidence="5">
    <name type="scientific">uncultured Thermomicrobiales bacterium</name>
    <dbReference type="NCBI Taxonomy" id="1645740"/>
    <lineage>
        <taxon>Bacteria</taxon>
        <taxon>Pseudomonadati</taxon>
        <taxon>Thermomicrobiota</taxon>
        <taxon>Thermomicrobia</taxon>
        <taxon>Thermomicrobiales</taxon>
        <taxon>environmental samples</taxon>
    </lineage>
</organism>
<proteinExistence type="predicted"/>
<keyword evidence="2" id="KW-0547">Nucleotide-binding</keyword>
<evidence type="ECO:0000256" key="2">
    <source>
        <dbReference type="ARBA" id="ARBA00022741"/>
    </source>
</evidence>
<evidence type="ECO:0000256" key="1">
    <source>
        <dbReference type="ARBA" id="ARBA00022448"/>
    </source>
</evidence>
<dbReference type="InterPro" id="IPR050166">
    <property type="entry name" value="ABC_transporter_ATP-bind"/>
</dbReference>
<dbReference type="PANTHER" id="PTHR42788:SF13">
    <property type="entry name" value="ALIPHATIC SULFONATES IMPORT ATP-BINDING PROTEIN SSUB"/>
    <property type="match status" value="1"/>
</dbReference>
<evidence type="ECO:0000256" key="3">
    <source>
        <dbReference type="ARBA" id="ARBA00022840"/>
    </source>
</evidence>
<dbReference type="PANTHER" id="PTHR42788">
    <property type="entry name" value="TAURINE IMPORT ATP-BINDING PROTEIN-RELATED"/>
    <property type="match status" value="1"/>
</dbReference>
<feature type="domain" description="ABC transporter" evidence="4">
    <location>
        <begin position="44"/>
        <end position="273"/>
    </location>
</feature>
<dbReference type="SMART" id="SM00382">
    <property type="entry name" value="AAA"/>
    <property type="match status" value="1"/>
</dbReference>
<dbReference type="SUPFAM" id="SSF52540">
    <property type="entry name" value="P-loop containing nucleoside triphosphate hydrolases"/>
    <property type="match status" value="1"/>
</dbReference>
<keyword evidence="1" id="KW-0813">Transport</keyword>
<dbReference type="EMBL" id="CADCWJ010000337">
    <property type="protein sequence ID" value="CAA9560101.1"/>
    <property type="molecule type" value="Genomic_DNA"/>
</dbReference>
<dbReference type="Gene3D" id="3.40.50.300">
    <property type="entry name" value="P-loop containing nucleotide triphosphate hydrolases"/>
    <property type="match status" value="1"/>
</dbReference>
<reference evidence="5" key="1">
    <citation type="submission" date="2020-02" db="EMBL/GenBank/DDBJ databases">
        <authorList>
            <person name="Meier V. D."/>
        </authorList>
    </citation>
    <scope>NUCLEOTIDE SEQUENCE</scope>
    <source>
        <strain evidence="5">AVDCRST_MAG87</strain>
    </source>
</reference>
<dbReference type="CDD" id="cd03293">
    <property type="entry name" value="ABC_NrtD_SsuB_transporters"/>
    <property type="match status" value="1"/>
</dbReference>
<dbReference type="GO" id="GO:0005524">
    <property type="term" value="F:ATP binding"/>
    <property type="evidence" value="ECO:0007669"/>
    <property type="project" value="UniProtKB-KW"/>
</dbReference>
<dbReference type="GO" id="GO:0016887">
    <property type="term" value="F:ATP hydrolysis activity"/>
    <property type="evidence" value="ECO:0007669"/>
    <property type="project" value="InterPro"/>
</dbReference>
<dbReference type="AlphaFoldDB" id="A0A6J4UU89"/>
<dbReference type="InterPro" id="IPR003439">
    <property type="entry name" value="ABC_transporter-like_ATP-bd"/>
</dbReference>
<keyword evidence="3 5" id="KW-0067">ATP-binding</keyword>
<evidence type="ECO:0000313" key="5">
    <source>
        <dbReference type="EMBL" id="CAA9560101.1"/>
    </source>
</evidence>